<dbReference type="RefSeq" id="WP_094825827.1">
    <property type="nucleotide sequence ID" value="NZ_NEVL01000002.1"/>
</dbReference>
<comment type="cofactor">
    <cofactor evidence="1">
        <name>K(+)</name>
        <dbReference type="ChEBI" id="CHEBI:29103"/>
    </cofactor>
    <text evidence="1">Binds 1 potassium ion per subunit.</text>
</comment>
<gene>
    <name evidence="1" type="primary">nnrE</name>
    <name evidence="3" type="ORF">CEG14_08060</name>
</gene>
<comment type="catalytic activity">
    <reaction evidence="1">
        <text>(6R)-NADPHX = (6S)-NADPHX</text>
        <dbReference type="Rhea" id="RHEA:32227"/>
        <dbReference type="ChEBI" id="CHEBI:64076"/>
        <dbReference type="ChEBI" id="CHEBI:64077"/>
        <dbReference type="EC" id="5.1.99.6"/>
    </reaction>
</comment>
<dbReference type="Proteomes" id="UP000217005">
    <property type="component" value="Unassembled WGS sequence"/>
</dbReference>
<dbReference type="NCBIfam" id="TIGR00197">
    <property type="entry name" value="yjeF_nterm"/>
    <property type="match status" value="1"/>
</dbReference>
<comment type="catalytic activity">
    <reaction evidence="1">
        <text>(6R)-NADHX = (6S)-NADHX</text>
        <dbReference type="Rhea" id="RHEA:32215"/>
        <dbReference type="ChEBI" id="CHEBI:64074"/>
        <dbReference type="ChEBI" id="CHEBI:64075"/>
        <dbReference type="EC" id="5.1.99.6"/>
    </reaction>
</comment>
<dbReference type="PROSITE" id="PS51385">
    <property type="entry name" value="YJEF_N"/>
    <property type="match status" value="1"/>
</dbReference>
<comment type="caution">
    <text evidence="1">Lacks conserved residue(s) required for the propagation of feature annotation.</text>
</comment>
<accession>A0A261SRG0</accession>
<dbReference type="InterPro" id="IPR036652">
    <property type="entry name" value="YjeF_N_dom_sf"/>
</dbReference>
<dbReference type="AlphaFoldDB" id="A0A261SRG0"/>
<keyword evidence="1" id="KW-0521">NADP</keyword>
<dbReference type="OrthoDB" id="9806925at2"/>
<evidence type="ECO:0000259" key="2">
    <source>
        <dbReference type="PROSITE" id="PS51385"/>
    </source>
</evidence>
<sequence>MNPSISDRIRRAEQLARAEGLDLMARAGRAAADFIAARHGPETHVLALAGPGNNGGDALVAATWLCRWGYEIQVVMLSEPAALPPDAAQAYAGWRAAGGVEDRALPLKAPQVVIDGLFGIGLNRRLAAQWQAAVDAVNAWQAPVLALDIPSGIAADTGAALGQPVQARWTLAFIATTPGLALGAGAAAAGEVHLDTLELAPDWLSRAFDAPLG</sequence>
<feature type="binding site" evidence="1">
    <location>
        <begin position="53"/>
        <end position="57"/>
    </location>
    <ligand>
        <name>(6S)-NADPHX</name>
        <dbReference type="ChEBI" id="CHEBI:64076"/>
    </ligand>
</feature>
<dbReference type="Gene3D" id="3.40.50.10260">
    <property type="entry name" value="YjeF N-terminal domain"/>
    <property type="match status" value="1"/>
</dbReference>
<dbReference type="HAMAP" id="MF_01966">
    <property type="entry name" value="NADHX_epimerase"/>
    <property type="match status" value="1"/>
</dbReference>
<dbReference type="GO" id="GO:0000166">
    <property type="term" value="F:nucleotide binding"/>
    <property type="evidence" value="ECO:0007669"/>
    <property type="project" value="UniProtKB-KW"/>
</dbReference>
<feature type="binding site" evidence="1">
    <location>
        <position position="54"/>
    </location>
    <ligand>
        <name>K(+)</name>
        <dbReference type="ChEBI" id="CHEBI:29103"/>
    </ligand>
</feature>
<dbReference type="GO" id="GO:0046872">
    <property type="term" value="F:metal ion binding"/>
    <property type="evidence" value="ECO:0007669"/>
    <property type="project" value="UniProtKB-KW"/>
</dbReference>
<feature type="binding site" evidence="1">
    <location>
        <begin position="119"/>
        <end position="125"/>
    </location>
    <ligand>
        <name>(6S)-NADPHX</name>
        <dbReference type="ChEBI" id="CHEBI:64076"/>
    </ligand>
</feature>
<dbReference type="GO" id="GO:0052856">
    <property type="term" value="F:NAD(P)HX epimerase activity"/>
    <property type="evidence" value="ECO:0007669"/>
    <property type="project" value="UniProtKB-UniRule"/>
</dbReference>
<keyword evidence="1" id="KW-0630">Potassium</keyword>
<comment type="function">
    <text evidence="1">Catalyzes the epimerization of the S- and R-forms of NAD(P)HX, a damaged form of NAD(P)H that is a result of enzymatic or heat-dependent hydration. This is a prerequisite for the S-specific NAD(P)H-hydrate dehydratase to allow the repair of both epimers of NAD(P)HX.</text>
</comment>
<comment type="caution">
    <text evidence="3">The sequence shown here is derived from an EMBL/GenBank/DDBJ whole genome shotgun (WGS) entry which is preliminary data.</text>
</comment>
<keyword evidence="1" id="KW-0520">NAD</keyword>
<evidence type="ECO:0000313" key="3">
    <source>
        <dbReference type="EMBL" id="OZI39460.1"/>
    </source>
</evidence>
<keyword evidence="1" id="KW-0547">Nucleotide-binding</keyword>
<feature type="domain" description="YjeF N-terminal" evidence="2">
    <location>
        <begin position="9"/>
        <end position="205"/>
    </location>
</feature>
<evidence type="ECO:0000256" key="1">
    <source>
        <dbReference type="HAMAP-Rule" id="MF_01966"/>
    </source>
</evidence>
<comment type="similarity">
    <text evidence="1">Belongs to the NnrE/AIBP family.</text>
</comment>
<organism evidence="3 4">
    <name type="scientific">Bordetella genomosp. 1</name>
    <dbReference type="NCBI Taxonomy" id="1395607"/>
    <lineage>
        <taxon>Bacteria</taxon>
        <taxon>Pseudomonadati</taxon>
        <taxon>Pseudomonadota</taxon>
        <taxon>Betaproteobacteria</taxon>
        <taxon>Burkholderiales</taxon>
        <taxon>Alcaligenaceae</taxon>
        <taxon>Bordetella</taxon>
    </lineage>
</organism>
<feature type="binding site" evidence="1">
    <location>
        <position position="148"/>
    </location>
    <ligand>
        <name>(6S)-NADPHX</name>
        <dbReference type="ChEBI" id="CHEBI:64076"/>
    </ligand>
</feature>
<dbReference type="EMBL" id="NEVL01000002">
    <property type="protein sequence ID" value="OZI39460.1"/>
    <property type="molecule type" value="Genomic_DNA"/>
</dbReference>
<dbReference type="Pfam" id="PF03853">
    <property type="entry name" value="YjeF_N"/>
    <property type="match status" value="1"/>
</dbReference>
<feature type="binding site" evidence="1">
    <location>
        <position position="115"/>
    </location>
    <ligand>
        <name>K(+)</name>
        <dbReference type="ChEBI" id="CHEBI:29103"/>
    </ligand>
</feature>
<reference evidence="3 4" key="1">
    <citation type="submission" date="2017-05" db="EMBL/GenBank/DDBJ databases">
        <title>Complete and WGS of Bordetella genogroups.</title>
        <authorList>
            <person name="Spilker T."/>
            <person name="LiPuma J."/>
        </authorList>
    </citation>
    <scope>NUCLEOTIDE SEQUENCE [LARGE SCALE GENOMIC DNA]</scope>
    <source>
        <strain evidence="3 4">AU17610</strain>
    </source>
</reference>
<keyword evidence="1" id="KW-0479">Metal-binding</keyword>
<proteinExistence type="inferred from homology"/>
<dbReference type="EC" id="5.1.99.6" evidence="1"/>
<name>A0A261SRG0_9BORD</name>
<feature type="binding site" evidence="1">
    <location>
        <position position="151"/>
    </location>
    <ligand>
        <name>K(+)</name>
        <dbReference type="ChEBI" id="CHEBI:29103"/>
    </ligand>
</feature>
<dbReference type="SUPFAM" id="SSF64153">
    <property type="entry name" value="YjeF N-terminal domain-like"/>
    <property type="match status" value="1"/>
</dbReference>
<dbReference type="InterPro" id="IPR004443">
    <property type="entry name" value="YjeF_N_dom"/>
</dbReference>
<keyword evidence="1" id="KW-0413">Isomerase</keyword>
<evidence type="ECO:0000313" key="4">
    <source>
        <dbReference type="Proteomes" id="UP000217005"/>
    </source>
</evidence>
<protein>
    <recommendedName>
        <fullName evidence="1">NAD(P)H-hydrate epimerase</fullName>
        <ecNumber evidence="1">5.1.99.6</ecNumber>
    </recommendedName>
    <alternativeName>
        <fullName evidence="1">NAD(P)HX epimerase</fullName>
    </alternativeName>
</protein>